<dbReference type="AlphaFoldDB" id="A0A3B1DYN5"/>
<evidence type="ECO:0008006" key="3">
    <source>
        <dbReference type="Google" id="ProtNLM"/>
    </source>
</evidence>
<name>A0A3B1DYN5_9ZZZZ</name>
<feature type="transmembrane region" description="Helical" evidence="1">
    <location>
        <begin position="12"/>
        <end position="34"/>
    </location>
</feature>
<gene>
    <name evidence="2" type="ORF">MNBD_PLANCTO03-972</name>
</gene>
<dbReference type="PRINTS" id="PR00812">
    <property type="entry name" value="BCTERIALGSPF"/>
</dbReference>
<evidence type="ECO:0000256" key="1">
    <source>
        <dbReference type="SAM" id="Phobius"/>
    </source>
</evidence>
<keyword evidence="1" id="KW-0472">Membrane</keyword>
<dbReference type="InterPro" id="IPR003004">
    <property type="entry name" value="GspF/PilC"/>
</dbReference>
<keyword evidence="1" id="KW-0812">Transmembrane</keyword>
<dbReference type="EMBL" id="UOGK01000563">
    <property type="protein sequence ID" value="VAX41574.1"/>
    <property type="molecule type" value="Genomic_DNA"/>
</dbReference>
<accession>A0A3B1DYN5</accession>
<evidence type="ECO:0000313" key="2">
    <source>
        <dbReference type="EMBL" id="VAX41574.1"/>
    </source>
</evidence>
<organism evidence="2">
    <name type="scientific">hydrothermal vent metagenome</name>
    <dbReference type="NCBI Taxonomy" id="652676"/>
    <lineage>
        <taxon>unclassified sequences</taxon>
        <taxon>metagenomes</taxon>
        <taxon>ecological metagenomes</taxon>
    </lineage>
</organism>
<protein>
    <recommendedName>
        <fullName evidence="3">Type II secretion system protein GspF domain-containing protein</fullName>
    </recommendedName>
</protein>
<reference evidence="2" key="1">
    <citation type="submission" date="2018-06" db="EMBL/GenBank/DDBJ databases">
        <authorList>
            <person name="Zhirakovskaya E."/>
        </authorList>
    </citation>
    <scope>NUCLEOTIDE SEQUENCE</scope>
</reference>
<feature type="non-terminal residue" evidence="2">
    <location>
        <position position="1"/>
    </location>
</feature>
<sequence length="41" mass="4502">HKVKALTTLIEPVLVVLIASVVLVVALAIFLPMWNMVQLMS</sequence>
<keyword evidence="1" id="KW-1133">Transmembrane helix</keyword>
<proteinExistence type="predicted"/>